<protein>
    <submittedName>
        <fullName evidence="1">P-II family nitrogen regulator</fullName>
    </submittedName>
</protein>
<dbReference type="SMART" id="SM00938">
    <property type="entry name" value="P-II"/>
    <property type="match status" value="1"/>
</dbReference>
<name>A0ABV7F3U6_9BURK</name>
<proteinExistence type="predicted"/>
<organism evidence="1 2">
    <name type="scientific">Undibacterium arcticum</name>
    <dbReference type="NCBI Taxonomy" id="1762892"/>
    <lineage>
        <taxon>Bacteria</taxon>
        <taxon>Pseudomonadati</taxon>
        <taxon>Pseudomonadota</taxon>
        <taxon>Betaproteobacteria</taxon>
        <taxon>Burkholderiales</taxon>
        <taxon>Oxalobacteraceae</taxon>
        <taxon>Undibacterium</taxon>
    </lineage>
</organism>
<dbReference type="PROSITE" id="PS51343">
    <property type="entry name" value="PII_GLNB_DOM"/>
    <property type="match status" value="1"/>
</dbReference>
<dbReference type="InterPro" id="IPR002187">
    <property type="entry name" value="N-reg_PII"/>
</dbReference>
<dbReference type="Proteomes" id="UP001595530">
    <property type="component" value="Unassembled WGS sequence"/>
</dbReference>
<dbReference type="PANTHER" id="PTHR30115:SF11">
    <property type="entry name" value="NITROGEN REGULATORY PROTEIN P-II HOMOLOG"/>
    <property type="match status" value="1"/>
</dbReference>
<evidence type="ECO:0000313" key="2">
    <source>
        <dbReference type="Proteomes" id="UP001595530"/>
    </source>
</evidence>
<dbReference type="SUPFAM" id="SSF54913">
    <property type="entry name" value="GlnB-like"/>
    <property type="match status" value="1"/>
</dbReference>
<evidence type="ECO:0000313" key="1">
    <source>
        <dbReference type="EMBL" id="MFC3108376.1"/>
    </source>
</evidence>
<keyword evidence="2" id="KW-1185">Reference proteome</keyword>
<dbReference type="InterPro" id="IPR015867">
    <property type="entry name" value="N-reg_PII/ATP_PRibTrfase_C"/>
</dbReference>
<dbReference type="EMBL" id="JBHRTP010000031">
    <property type="protein sequence ID" value="MFC3108376.1"/>
    <property type="molecule type" value="Genomic_DNA"/>
</dbReference>
<dbReference type="Pfam" id="PF00543">
    <property type="entry name" value="P-II"/>
    <property type="match status" value="1"/>
</dbReference>
<dbReference type="RefSeq" id="WP_390327662.1">
    <property type="nucleotide sequence ID" value="NZ_JBHRTP010000031.1"/>
</dbReference>
<dbReference type="PANTHER" id="PTHR30115">
    <property type="entry name" value="NITROGEN REGULATORY PROTEIN P-II"/>
    <property type="match status" value="1"/>
</dbReference>
<dbReference type="Gene3D" id="3.30.70.120">
    <property type="match status" value="1"/>
</dbReference>
<dbReference type="PRINTS" id="PR00340">
    <property type="entry name" value="PIIGLNB"/>
</dbReference>
<sequence>MNLKYVIAIIRPDVLAALETKLGSLHVRGLTVTKVKGFGEYTDFFSKNHLTEHLKVEIFLEESKVEELTNAIMDVAHSDIPGAGILAVLSVDKFFHIRTRSEF</sequence>
<comment type="caution">
    <text evidence="1">The sequence shown here is derived from an EMBL/GenBank/DDBJ whole genome shotgun (WGS) entry which is preliminary data.</text>
</comment>
<gene>
    <name evidence="1" type="ORF">ACFOFO_10450</name>
</gene>
<reference evidence="2" key="1">
    <citation type="journal article" date="2019" name="Int. J. Syst. Evol. Microbiol.">
        <title>The Global Catalogue of Microorganisms (GCM) 10K type strain sequencing project: providing services to taxonomists for standard genome sequencing and annotation.</title>
        <authorList>
            <consortium name="The Broad Institute Genomics Platform"/>
            <consortium name="The Broad Institute Genome Sequencing Center for Infectious Disease"/>
            <person name="Wu L."/>
            <person name="Ma J."/>
        </authorList>
    </citation>
    <scope>NUCLEOTIDE SEQUENCE [LARGE SCALE GENOMIC DNA]</scope>
    <source>
        <strain evidence="2">KCTC 42986</strain>
    </source>
</reference>
<accession>A0ABV7F3U6</accession>
<dbReference type="InterPro" id="IPR011322">
    <property type="entry name" value="N-reg_PII-like_a/b"/>
</dbReference>